<dbReference type="PROSITE" id="PS00136">
    <property type="entry name" value="SUBTILASE_ASP"/>
    <property type="match status" value="1"/>
</dbReference>
<dbReference type="Pfam" id="PF00082">
    <property type="entry name" value="Peptidase_S8"/>
    <property type="match status" value="1"/>
</dbReference>
<dbReference type="InterPro" id="IPR022398">
    <property type="entry name" value="Peptidase_S8_His-AS"/>
</dbReference>
<name>A0A4V2QDK5_HYDET</name>
<dbReference type="PRINTS" id="PR00723">
    <property type="entry name" value="SUBTILISIN"/>
</dbReference>
<dbReference type="InterPro" id="IPR008979">
    <property type="entry name" value="Galactose-bd-like_sf"/>
</dbReference>
<gene>
    <name evidence="13" type="ORF">EDC14_10185</name>
</gene>
<feature type="domain" description="F5/8 type C" evidence="12">
    <location>
        <begin position="472"/>
        <end position="604"/>
    </location>
</feature>
<evidence type="ECO:0000256" key="10">
    <source>
        <dbReference type="SAM" id="MobiDB-lite"/>
    </source>
</evidence>
<dbReference type="PROSITE" id="PS50022">
    <property type="entry name" value="FA58C_3"/>
    <property type="match status" value="1"/>
</dbReference>
<evidence type="ECO:0000256" key="2">
    <source>
        <dbReference type="ARBA" id="ARBA00011073"/>
    </source>
</evidence>
<dbReference type="PANTHER" id="PTHR43806">
    <property type="entry name" value="PEPTIDASE S8"/>
    <property type="match status" value="1"/>
</dbReference>
<feature type="compositionally biased region" description="Pro residues" evidence="10">
    <location>
        <begin position="458"/>
        <end position="474"/>
    </location>
</feature>
<dbReference type="GO" id="GO:0005576">
    <property type="term" value="C:extracellular region"/>
    <property type="evidence" value="ECO:0007669"/>
    <property type="project" value="UniProtKB-SubCell"/>
</dbReference>
<evidence type="ECO:0000256" key="1">
    <source>
        <dbReference type="ARBA" id="ARBA00004613"/>
    </source>
</evidence>
<dbReference type="RefSeq" id="WP_165908031.1">
    <property type="nucleotide sequence ID" value="NZ_SLUN01000018.1"/>
</dbReference>
<dbReference type="SUPFAM" id="SSF49785">
    <property type="entry name" value="Galactose-binding domain-like"/>
    <property type="match status" value="1"/>
</dbReference>
<evidence type="ECO:0000256" key="6">
    <source>
        <dbReference type="ARBA" id="ARBA00022825"/>
    </source>
</evidence>
<dbReference type="PANTHER" id="PTHR43806:SF11">
    <property type="entry name" value="CEREVISIN-RELATED"/>
    <property type="match status" value="1"/>
</dbReference>
<dbReference type="PROSITE" id="PS51892">
    <property type="entry name" value="SUBTILASE"/>
    <property type="match status" value="1"/>
</dbReference>
<organism evidence="13 14">
    <name type="scientific">Hydrogenispora ethanolica</name>
    <dbReference type="NCBI Taxonomy" id="1082276"/>
    <lineage>
        <taxon>Bacteria</taxon>
        <taxon>Bacillati</taxon>
        <taxon>Bacillota</taxon>
        <taxon>Hydrogenispora</taxon>
    </lineage>
</organism>
<evidence type="ECO:0000313" key="14">
    <source>
        <dbReference type="Proteomes" id="UP000295008"/>
    </source>
</evidence>
<keyword evidence="4 8" id="KW-0645">Protease</keyword>
<dbReference type="EMBL" id="SLUN01000018">
    <property type="protein sequence ID" value="TCL64707.1"/>
    <property type="molecule type" value="Genomic_DNA"/>
</dbReference>
<dbReference type="InterPro" id="IPR034084">
    <property type="entry name" value="Thermitase-like_dom"/>
</dbReference>
<evidence type="ECO:0000256" key="3">
    <source>
        <dbReference type="ARBA" id="ARBA00022525"/>
    </source>
</evidence>
<dbReference type="CDD" id="cd07484">
    <property type="entry name" value="Peptidases_S8_Thermitase_like"/>
    <property type="match status" value="1"/>
</dbReference>
<evidence type="ECO:0000313" key="13">
    <source>
        <dbReference type="EMBL" id="TCL64707.1"/>
    </source>
</evidence>
<comment type="caution">
    <text evidence="13">The sequence shown here is derived from an EMBL/GenBank/DDBJ whole genome shotgun (WGS) entry which is preliminary data.</text>
</comment>
<sequence length="604" mass="63917">MRFTLKKTSLKYLVTLSATMVLVFSSIAMANSKATTAVSNEGTIIVQDGQSGAVIFERNGTYYFGYTNSQQLVNHGEIRPKEILVKYKKPDPGKNRLTVQGMESVQETVKKYSGSTRQINDQLRLALVKVPQDKDYFQTMQELKKNSVVEYAEPNYVLRAQAAPNDPYYARQWGPQTIHAEAAWSKIDATKRAGVTIAILDTGINAMHEDLQSSIVSGFNVVNNNNNTNDGMGHGSHVAGIAAAAVNNGKGIAGIAGGSKIMPVKVLGENGSGDLSTIINGIKYATDHGAQVISMSLGGAGSSQALQDAVNYAINRGVSVVAASGNENGPVDLPGNCKGVITVGAIDRTGMRASYSNYGPEMDVIAPGSDIMSSYIGGASSYTTMSGTSMATPFVAGVVALVRAANPNLTPDEVTAIIQQSATDKGRAGFDNEYGYGVVDAEQAVNLALKGNGNSSPAPVPTPNPTPAPSPAPQPSINLALNKTAIASSVESQTRNAAKAFDGTTATRWASREGIDPQWIRVDLGKTSTIGKVVLKWETAYAKSYKIQVSNDAIHWATVYSTTSGTGGTTTLTGSAIGRYVRMYGIQRGTPYGYSLREFEIYGK</sequence>
<evidence type="ECO:0000256" key="11">
    <source>
        <dbReference type="SAM" id="SignalP"/>
    </source>
</evidence>
<evidence type="ECO:0000256" key="4">
    <source>
        <dbReference type="ARBA" id="ARBA00022670"/>
    </source>
</evidence>
<evidence type="ECO:0000256" key="9">
    <source>
        <dbReference type="RuleBase" id="RU003355"/>
    </source>
</evidence>
<evidence type="ECO:0000259" key="12">
    <source>
        <dbReference type="PROSITE" id="PS50022"/>
    </source>
</evidence>
<dbReference type="InterPro" id="IPR023828">
    <property type="entry name" value="Peptidase_S8_Ser-AS"/>
</dbReference>
<dbReference type="InterPro" id="IPR023827">
    <property type="entry name" value="Peptidase_S8_Asp-AS"/>
</dbReference>
<reference evidence="13 14" key="1">
    <citation type="submission" date="2019-03" db="EMBL/GenBank/DDBJ databases">
        <title>Genomic Encyclopedia of Type Strains, Phase IV (KMG-IV): sequencing the most valuable type-strain genomes for metagenomic binning, comparative biology and taxonomic classification.</title>
        <authorList>
            <person name="Goeker M."/>
        </authorList>
    </citation>
    <scope>NUCLEOTIDE SEQUENCE [LARGE SCALE GENOMIC DNA]</scope>
    <source>
        <strain evidence="13 14">LX-B</strain>
    </source>
</reference>
<keyword evidence="14" id="KW-1185">Reference proteome</keyword>
<feature type="active site" description="Charge relay system" evidence="7 8">
    <location>
        <position position="234"/>
    </location>
</feature>
<accession>A0A4V2QDK5</accession>
<proteinExistence type="inferred from homology"/>
<protein>
    <submittedName>
        <fullName evidence="13">Subtilisin family serine protease</fullName>
    </submittedName>
</protein>
<dbReference type="PROSITE" id="PS00137">
    <property type="entry name" value="SUBTILASE_HIS"/>
    <property type="match status" value="1"/>
</dbReference>
<keyword evidence="6 8" id="KW-0720">Serine protease</keyword>
<dbReference type="InterPro" id="IPR036852">
    <property type="entry name" value="Peptidase_S8/S53_dom_sf"/>
</dbReference>
<dbReference type="Proteomes" id="UP000295008">
    <property type="component" value="Unassembled WGS sequence"/>
</dbReference>
<dbReference type="InterPro" id="IPR000421">
    <property type="entry name" value="FA58C"/>
</dbReference>
<dbReference type="PROSITE" id="PS00138">
    <property type="entry name" value="SUBTILASE_SER"/>
    <property type="match status" value="1"/>
</dbReference>
<evidence type="ECO:0000256" key="5">
    <source>
        <dbReference type="ARBA" id="ARBA00022801"/>
    </source>
</evidence>
<evidence type="ECO:0000256" key="8">
    <source>
        <dbReference type="PROSITE-ProRule" id="PRU01240"/>
    </source>
</evidence>
<dbReference type="InterPro" id="IPR050131">
    <property type="entry name" value="Peptidase_S8_subtilisin-like"/>
</dbReference>
<feature type="region of interest" description="Disordered" evidence="10">
    <location>
        <begin position="449"/>
        <end position="477"/>
    </location>
</feature>
<dbReference type="InterPro" id="IPR015500">
    <property type="entry name" value="Peptidase_S8_subtilisin-rel"/>
</dbReference>
<dbReference type="Pfam" id="PF00754">
    <property type="entry name" value="F5_F8_type_C"/>
    <property type="match status" value="1"/>
</dbReference>
<comment type="subcellular location">
    <subcellularLocation>
        <location evidence="1">Secreted</location>
    </subcellularLocation>
</comment>
<feature type="signal peptide" evidence="11">
    <location>
        <begin position="1"/>
        <end position="30"/>
    </location>
</feature>
<keyword evidence="11" id="KW-0732">Signal</keyword>
<dbReference type="AlphaFoldDB" id="A0A4V2QDK5"/>
<dbReference type="InterPro" id="IPR000209">
    <property type="entry name" value="Peptidase_S8/S53_dom"/>
</dbReference>
<keyword evidence="3" id="KW-0964">Secreted</keyword>
<dbReference type="Gene3D" id="3.40.50.200">
    <property type="entry name" value="Peptidase S8/S53 domain"/>
    <property type="match status" value="1"/>
</dbReference>
<keyword evidence="5 8" id="KW-0378">Hydrolase</keyword>
<feature type="chain" id="PRO_5020902247" evidence="11">
    <location>
        <begin position="31"/>
        <end position="604"/>
    </location>
</feature>
<dbReference type="Pfam" id="PF22148">
    <property type="entry name" value="Fervidolysin_NPro-like"/>
    <property type="match status" value="1"/>
</dbReference>
<feature type="active site" description="Charge relay system" evidence="7 8">
    <location>
        <position position="389"/>
    </location>
</feature>
<comment type="similarity">
    <text evidence="2 8 9">Belongs to the peptidase S8 family.</text>
</comment>
<dbReference type="GO" id="GO:0004252">
    <property type="term" value="F:serine-type endopeptidase activity"/>
    <property type="evidence" value="ECO:0007669"/>
    <property type="project" value="UniProtKB-UniRule"/>
</dbReference>
<dbReference type="GO" id="GO:0006508">
    <property type="term" value="P:proteolysis"/>
    <property type="evidence" value="ECO:0007669"/>
    <property type="project" value="UniProtKB-KW"/>
</dbReference>
<evidence type="ECO:0000256" key="7">
    <source>
        <dbReference type="PIRSR" id="PIRSR615500-1"/>
    </source>
</evidence>
<dbReference type="Gene3D" id="2.60.120.260">
    <property type="entry name" value="Galactose-binding domain-like"/>
    <property type="match status" value="1"/>
</dbReference>
<feature type="active site" description="Charge relay system" evidence="7 8">
    <location>
        <position position="201"/>
    </location>
</feature>
<dbReference type="SUPFAM" id="SSF52743">
    <property type="entry name" value="Subtilisin-like"/>
    <property type="match status" value="1"/>
</dbReference>
<dbReference type="InterPro" id="IPR054399">
    <property type="entry name" value="Fervidolysin-like_N_prodom"/>
</dbReference>